<evidence type="ECO:0000313" key="2">
    <source>
        <dbReference type="Proteomes" id="UP001270362"/>
    </source>
</evidence>
<name>A0AAE0XHD3_9PEZI</name>
<organism evidence="1 2">
    <name type="scientific">Podospora appendiculata</name>
    <dbReference type="NCBI Taxonomy" id="314037"/>
    <lineage>
        <taxon>Eukaryota</taxon>
        <taxon>Fungi</taxon>
        <taxon>Dikarya</taxon>
        <taxon>Ascomycota</taxon>
        <taxon>Pezizomycotina</taxon>
        <taxon>Sordariomycetes</taxon>
        <taxon>Sordariomycetidae</taxon>
        <taxon>Sordariales</taxon>
        <taxon>Podosporaceae</taxon>
        <taxon>Podospora</taxon>
    </lineage>
</organism>
<sequence>MPTTLVISCCVPSLIQMILSFTPRNPPKFREIQRSLNSVAASCWLSVSHPRPATLDLLMKRTTTGSQMLPYLSSAARMRDKGNG</sequence>
<evidence type="ECO:0000313" key="1">
    <source>
        <dbReference type="EMBL" id="KAK3693007.1"/>
    </source>
</evidence>
<dbReference type="Proteomes" id="UP001270362">
    <property type="component" value="Unassembled WGS sequence"/>
</dbReference>
<protein>
    <submittedName>
        <fullName evidence="1">Uncharacterized protein</fullName>
    </submittedName>
</protein>
<reference evidence="1" key="2">
    <citation type="submission" date="2023-06" db="EMBL/GenBank/DDBJ databases">
        <authorList>
            <consortium name="Lawrence Berkeley National Laboratory"/>
            <person name="Haridas S."/>
            <person name="Hensen N."/>
            <person name="Bonometti L."/>
            <person name="Westerberg I."/>
            <person name="Brannstrom I.O."/>
            <person name="Guillou S."/>
            <person name="Cros-Aarteil S."/>
            <person name="Calhoun S."/>
            <person name="Kuo A."/>
            <person name="Mondo S."/>
            <person name="Pangilinan J."/>
            <person name="Riley R."/>
            <person name="Labutti K."/>
            <person name="Andreopoulos B."/>
            <person name="Lipzen A."/>
            <person name="Chen C."/>
            <person name="Yanf M."/>
            <person name="Daum C."/>
            <person name="Ng V."/>
            <person name="Clum A."/>
            <person name="Steindorff A."/>
            <person name="Ohm R."/>
            <person name="Martin F."/>
            <person name="Silar P."/>
            <person name="Natvig D."/>
            <person name="Lalanne C."/>
            <person name="Gautier V."/>
            <person name="Ament-Velasquez S.L."/>
            <person name="Kruys A."/>
            <person name="Hutchinson M.I."/>
            <person name="Powell A.J."/>
            <person name="Barry K."/>
            <person name="Miller A.N."/>
            <person name="Grigoriev I.V."/>
            <person name="Debuchy R."/>
            <person name="Gladieux P."/>
            <person name="Thoren M.H."/>
            <person name="Johannesson H."/>
        </authorList>
    </citation>
    <scope>NUCLEOTIDE SEQUENCE</scope>
    <source>
        <strain evidence="1">CBS 314.62</strain>
    </source>
</reference>
<dbReference type="EMBL" id="JAULSO010000001">
    <property type="protein sequence ID" value="KAK3693007.1"/>
    <property type="molecule type" value="Genomic_DNA"/>
</dbReference>
<accession>A0AAE0XHD3</accession>
<keyword evidence="2" id="KW-1185">Reference proteome</keyword>
<gene>
    <name evidence="1" type="ORF">B0T22DRAFT_448783</name>
</gene>
<reference evidence="1" key="1">
    <citation type="journal article" date="2023" name="Mol. Phylogenet. Evol.">
        <title>Genome-scale phylogeny and comparative genomics of the fungal order Sordariales.</title>
        <authorList>
            <person name="Hensen N."/>
            <person name="Bonometti L."/>
            <person name="Westerberg I."/>
            <person name="Brannstrom I.O."/>
            <person name="Guillou S."/>
            <person name="Cros-Aarteil S."/>
            <person name="Calhoun S."/>
            <person name="Haridas S."/>
            <person name="Kuo A."/>
            <person name="Mondo S."/>
            <person name="Pangilinan J."/>
            <person name="Riley R."/>
            <person name="LaButti K."/>
            <person name="Andreopoulos B."/>
            <person name="Lipzen A."/>
            <person name="Chen C."/>
            <person name="Yan M."/>
            <person name="Daum C."/>
            <person name="Ng V."/>
            <person name="Clum A."/>
            <person name="Steindorff A."/>
            <person name="Ohm R.A."/>
            <person name="Martin F."/>
            <person name="Silar P."/>
            <person name="Natvig D.O."/>
            <person name="Lalanne C."/>
            <person name="Gautier V."/>
            <person name="Ament-Velasquez S.L."/>
            <person name="Kruys A."/>
            <person name="Hutchinson M.I."/>
            <person name="Powell A.J."/>
            <person name="Barry K."/>
            <person name="Miller A.N."/>
            <person name="Grigoriev I.V."/>
            <person name="Debuchy R."/>
            <person name="Gladieux P."/>
            <person name="Hiltunen Thoren M."/>
            <person name="Johannesson H."/>
        </authorList>
    </citation>
    <scope>NUCLEOTIDE SEQUENCE</scope>
    <source>
        <strain evidence="1">CBS 314.62</strain>
    </source>
</reference>
<comment type="caution">
    <text evidence="1">The sequence shown here is derived from an EMBL/GenBank/DDBJ whole genome shotgun (WGS) entry which is preliminary data.</text>
</comment>
<dbReference type="AlphaFoldDB" id="A0AAE0XHD3"/>
<proteinExistence type="predicted"/>